<reference evidence="1 2" key="1">
    <citation type="submission" date="2020-08" db="EMBL/GenBank/DDBJ databases">
        <title>Sequencing the genomes of 1000 actinobacteria strains.</title>
        <authorList>
            <person name="Klenk H.-P."/>
        </authorList>
    </citation>
    <scope>NUCLEOTIDE SEQUENCE [LARGE SCALE GENOMIC DNA]</scope>
    <source>
        <strain evidence="1 2">DSM 45809</strain>
    </source>
</reference>
<evidence type="ECO:0000313" key="2">
    <source>
        <dbReference type="Proteomes" id="UP000546162"/>
    </source>
</evidence>
<comment type="caution">
    <text evidence="1">The sequence shown here is derived from an EMBL/GenBank/DDBJ whole genome shotgun (WGS) entry which is preliminary data.</text>
</comment>
<sequence length="322" mass="35725">MGYRPRDREQAIELTLELLATGRVRGIPPAHRPAELEQRIGPPGDEGILGFSGNLLRDWGLLEAYYEREHRDALWHGTLLMGQLHRMPKPLKWRPIAHELRRLGYEIVPVPQPGLEDQYFRVAESQSQAIVNGRDTGRRWPRGHLAKISAADWLPLGESFDRRAFHAVHRGVYASVAKQAPPRRKPGADWFRMAHAAVHTVAAEHPSHTGRASAFHDWLLAEEPPVPPAEHALTLARCAAGTPLGEHSADELIRGCLAVLPLTREAARALPTAWREIAPADVHRVKLTRALLQAANGLRARATEPGLLTELSAWDDLLPGLG</sequence>
<dbReference type="RefSeq" id="WP_185042792.1">
    <property type="nucleotide sequence ID" value="NZ_BAABFG010000005.1"/>
</dbReference>
<organism evidence="1 2">
    <name type="scientific">Actinoplanes octamycinicus</name>
    <dbReference type="NCBI Taxonomy" id="135948"/>
    <lineage>
        <taxon>Bacteria</taxon>
        <taxon>Bacillati</taxon>
        <taxon>Actinomycetota</taxon>
        <taxon>Actinomycetes</taxon>
        <taxon>Micromonosporales</taxon>
        <taxon>Micromonosporaceae</taxon>
        <taxon>Actinoplanes</taxon>
    </lineage>
</organism>
<name>A0A7W7M9W7_9ACTN</name>
<dbReference type="Proteomes" id="UP000546162">
    <property type="component" value="Unassembled WGS sequence"/>
</dbReference>
<accession>A0A7W7M9W7</accession>
<gene>
    <name evidence="1" type="ORF">BJY16_005888</name>
</gene>
<keyword evidence="2" id="KW-1185">Reference proteome</keyword>
<proteinExistence type="predicted"/>
<dbReference type="AlphaFoldDB" id="A0A7W7M9W7"/>
<protein>
    <submittedName>
        <fullName evidence="1">Uncharacterized protein</fullName>
    </submittedName>
</protein>
<dbReference type="EMBL" id="JACHNB010000001">
    <property type="protein sequence ID" value="MBB4742429.1"/>
    <property type="molecule type" value="Genomic_DNA"/>
</dbReference>
<evidence type="ECO:0000313" key="1">
    <source>
        <dbReference type="EMBL" id="MBB4742429.1"/>
    </source>
</evidence>